<dbReference type="PANTHER" id="PTHR23503:SF127">
    <property type="entry name" value="FI08437P-RELATED"/>
    <property type="match status" value="1"/>
</dbReference>
<reference evidence="1" key="1">
    <citation type="submission" date="2020-11" db="EMBL/GenBank/DDBJ databases">
        <authorList>
            <person name="Tran Van P."/>
        </authorList>
    </citation>
    <scope>NUCLEOTIDE SEQUENCE</scope>
</reference>
<dbReference type="PANTHER" id="PTHR23503">
    <property type="entry name" value="SOLUTE CARRIER FAMILY 2"/>
    <property type="match status" value="1"/>
</dbReference>
<evidence type="ECO:0000313" key="1">
    <source>
        <dbReference type="EMBL" id="CAD7199316.1"/>
    </source>
</evidence>
<organism evidence="1">
    <name type="scientific">Timema douglasi</name>
    <name type="common">Walking stick</name>
    <dbReference type="NCBI Taxonomy" id="61478"/>
    <lineage>
        <taxon>Eukaryota</taxon>
        <taxon>Metazoa</taxon>
        <taxon>Ecdysozoa</taxon>
        <taxon>Arthropoda</taxon>
        <taxon>Hexapoda</taxon>
        <taxon>Insecta</taxon>
        <taxon>Pterygota</taxon>
        <taxon>Neoptera</taxon>
        <taxon>Polyneoptera</taxon>
        <taxon>Phasmatodea</taxon>
        <taxon>Timematodea</taxon>
        <taxon>Timematoidea</taxon>
        <taxon>Timematidae</taxon>
        <taxon>Timema</taxon>
    </lineage>
</organism>
<gene>
    <name evidence="1" type="ORF">TDIB3V08_LOCUS5570</name>
</gene>
<accession>A0A7R8Z9G3</accession>
<dbReference type="EMBL" id="OA566704">
    <property type="protein sequence ID" value="CAD7199316.1"/>
    <property type="molecule type" value="Genomic_DNA"/>
</dbReference>
<proteinExistence type="predicted"/>
<dbReference type="GO" id="GO:0016020">
    <property type="term" value="C:membrane"/>
    <property type="evidence" value="ECO:0007669"/>
    <property type="project" value="TreeGrafter"/>
</dbReference>
<sequence length="303" mass="32483">MPKSTSSFYTSNMSLASERGLEMAKDFVKGSLKALNIGGSTEHRITPECEQPILKSSGSELSVNGEVSQMVHTATSRLNGSNGFPCPAALVLEQSYSSLNQFYLTLISNVKINNSHAPGKLKPAADFQGTLKDKDSKKTISGVICSEFLVTYPEIPGSIPDNSSFSLKQWVWNGVNSASLRLMQSYLNEKVAAQIIREFCNTTVEATYGISMSSSQLNILWSTLVSIFLVGGVTGSLTGGWVADKFGSSSLDILEAGTSAPEPEEDTADRGGWDVGVTASTPRESYLLIQVVIKFASPSDLLI</sequence>
<name>A0A7R8Z9G3_TIMDO</name>
<dbReference type="Gene3D" id="1.20.1250.20">
    <property type="entry name" value="MFS general substrate transporter like domains"/>
    <property type="match status" value="1"/>
</dbReference>
<evidence type="ECO:0008006" key="2">
    <source>
        <dbReference type="Google" id="ProtNLM"/>
    </source>
</evidence>
<dbReference type="InterPro" id="IPR036259">
    <property type="entry name" value="MFS_trans_sf"/>
</dbReference>
<dbReference type="GO" id="GO:0015149">
    <property type="term" value="F:hexose transmembrane transporter activity"/>
    <property type="evidence" value="ECO:0007669"/>
    <property type="project" value="TreeGrafter"/>
</dbReference>
<dbReference type="InterPro" id="IPR045263">
    <property type="entry name" value="GLUT"/>
</dbReference>
<protein>
    <recommendedName>
        <fullName evidence="2">Major facilitator superfamily (MFS) profile domain-containing protein</fullName>
    </recommendedName>
</protein>
<dbReference type="AlphaFoldDB" id="A0A7R8Z9G3"/>